<keyword evidence="2" id="KW-1185">Reference proteome</keyword>
<sequence>MATHSAFSIDRVKRTVQLPGLPAEANDMKMLMASLQGGEAVEPWVLVPVMTKSSSASLRLKTKYLARESRSDQTRYVVF</sequence>
<protein>
    <submittedName>
        <fullName evidence="1">Uncharacterized protein</fullName>
    </submittedName>
</protein>
<dbReference type="Proteomes" id="UP000054928">
    <property type="component" value="Unassembled WGS sequence"/>
</dbReference>
<accession>A0A0P1AR32</accession>
<dbReference type="EMBL" id="CCYD01000810">
    <property type="protein sequence ID" value="CEG43872.1"/>
    <property type="molecule type" value="Genomic_DNA"/>
</dbReference>
<evidence type="ECO:0000313" key="1">
    <source>
        <dbReference type="EMBL" id="CEG43872.1"/>
    </source>
</evidence>
<dbReference type="AlphaFoldDB" id="A0A0P1AR32"/>
<name>A0A0P1AR32_PLAHL</name>
<evidence type="ECO:0000313" key="2">
    <source>
        <dbReference type="Proteomes" id="UP000054928"/>
    </source>
</evidence>
<reference evidence="2" key="1">
    <citation type="submission" date="2014-09" db="EMBL/GenBank/DDBJ databases">
        <authorList>
            <person name="Sharma Rahul"/>
            <person name="Thines Marco"/>
        </authorList>
    </citation>
    <scope>NUCLEOTIDE SEQUENCE [LARGE SCALE GENOMIC DNA]</scope>
</reference>
<dbReference type="GeneID" id="36409214"/>
<dbReference type="RefSeq" id="XP_024580241.1">
    <property type="nucleotide sequence ID" value="XM_024729910.1"/>
</dbReference>
<organism evidence="1 2">
    <name type="scientific">Plasmopara halstedii</name>
    <name type="common">Downy mildew of sunflower</name>
    <dbReference type="NCBI Taxonomy" id="4781"/>
    <lineage>
        <taxon>Eukaryota</taxon>
        <taxon>Sar</taxon>
        <taxon>Stramenopiles</taxon>
        <taxon>Oomycota</taxon>
        <taxon>Peronosporomycetes</taxon>
        <taxon>Peronosporales</taxon>
        <taxon>Peronosporaceae</taxon>
        <taxon>Plasmopara</taxon>
    </lineage>
</organism>
<proteinExistence type="predicted"/>